<accession>A0A085V771</accession>
<dbReference type="Proteomes" id="UP000028631">
    <property type="component" value="Unassembled WGS sequence"/>
</dbReference>
<gene>
    <name evidence="4" type="ORF">IV01_23800</name>
</gene>
<feature type="domain" description="SHSP" evidence="3">
    <location>
        <begin position="65"/>
        <end position="179"/>
    </location>
</feature>
<dbReference type="OrthoDB" id="9792695at2"/>
<reference evidence="4 5" key="1">
    <citation type="submission" date="2014-07" db="EMBL/GenBank/DDBJ databases">
        <title>Draft Genome Sequences of Environmental Pseudomonas syringae strains.</title>
        <authorList>
            <person name="Baltrus D.A."/>
            <person name="Berge O."/>
            <person name="Morris C."/>
        </authorList>
    </citation>
    <scope>NUCLEOTIDE SEQUENCE [LARGE SCALE GENOMIC DNA]</scope>
    <source>
        <strain evidence="4 5">GAW0119</strain>
    </source>
</reference>
<dbReference type="CDD" id="cd06464">
    <property type="entry name" value="ACD_sHsps-like"/>
    <property type="match status" value="1"/>
</dbReference>
<sequence>MAHSLKKITPDTDVRNRDVAIDSGHWHPIEQMRRQFEHLFQDLTNMPSMFSRQQRFDADPFWNLDFVRTQSPAVDIVESEKAYEVSAEVPGMDEKQLSVKVVNGTLLMKGEKRQDHEEKSKSYHLTERRYGAFERAFALPKSVDAEHIQAAFKAGVLKVTLPKKADAMQPEKTVDIVTD</sequence>
<evidence type="ECO:0000313" key="5">
    <source>
        <dbReference type="Proteomes" id="UP000028631"/>
    </source>
</evidence>
<dbReference type="SUPFAM" id="SSF49764">
    <property type="entry name" value="HSP20-like chaperones"/>
    <property type="match status" value="1"/>
</dbReference>
<dbReference type="InterPro" id="IPR002068">
    <property type="entry name" value="A-crystallin/Hsp20_dom"/>
</dbReference>
<comment type="similarity">
    <text evidence="1 2">Belongs to the small heat shock protein (HSP20) family.</text>
</comment>
<dbReference type="Gene3D" id="2.60.40.790">
    <property type="match status" value="1"/>
</dbReference>
<dbReference type="RefSeq" id="WP_032631403.1">
    <property type="nucleotide sequence ID" value="NZ_JPQU01000089.1"/>
</dbReference>
<dbReference type="InterPro" id="IPR008978">
    <property type="entry name" value="HSP20-like_chaperone"/>
</dbReference>
<dbReference type="EMBL" id="JPQU01000089">
    <property type="protein sequence ID" value="KFE51284.1"/>
    <property type="molecule type" value="Genomic_DNA"/>
</dbReference>
<dbReference type="InterPro" id="IPR031107">
    <property type="entry name" value="Small_HSP"/>
</dbReference>
<dbReference type="PANTHER" id="PTHR11527">
    <property type="entry name" value="HEAT-SHOCK PROTEIN 20 FAMILY MEMBER"/>
    <property type="match status" value="1"/>
</dbReference>
<dbReference type="Pfam" id="PF00011">
    <property type="entry name" value="HSP20"/>
    <property type="match status" value="1"/>
</dbReference>
<protein>
    <recommendedName>
        <fullName evidence="3">SHSP domain-containing protein</fullName>
    </recommendedName>
</protein>
<keyword evidence="5" id="KW-1185">Reference proteome</keyword>
<dbReference type="PATRIC" id="fig|317.175.peg.4966"/>
<dbReference type="AlphaFoldDB" id="A0A085V771"/>
<evidence type="ECO:0000256" key="2">
    <source>
        <dbReference type="RuleBase" id="RU003616"/>
    </source>
</evidence>
<name>A0A085V771_PSESX</name>
<evidence type="ECO:0000259" key="3">
    <source>
        <dbReference type="PROSITE" id="PS01031"/>
    </source>
</evidence>
<comment type="caution">
    <text evidence="4">The sequence shown here is derived from an EMBL/GenBank/DDBJ whole genome shotgun (WGS) entry which is preliminary data.</text>
</comment>
<proteinExistence type="inferred from homology"/>
<dbReference type="PROSITE" id="PS01031">
    <property type="entry name" value="SHSP"/>
    <property type="match status" value="1"/>
</dbReference>
<evidence type="ECO:0000313" key="4">
    <source>
        <dbReference type="EMBL" id="KFE51284.1"/>
    </source>
</evidence>
<evidence type="ECO:0000256" key="1">
    <source>
        <dbReference type="PROSITE-ProRule" id="PRU00285"/>
    </source>
</evidence>
<organism evidence="4 5">
    <name type="scientific">Pseudomonas syringae</name>
    <dbReference type="NCBI Taxonomy" id="317"/>
    <lineage>
        <taxon>Bacteria</taxon>
        <taxon>Pseudomonadati</taxon>
        <taxon>Pseudomonadota</taxon>
        <taxon>Gammaproteobacteria</taxon>
        <taxon>Pseudomonadales</taxon>
        <taxon>Pseudomonadaceae</taxon>
        <taxon>Pseudomonas</taxon>
    </lineage>
</organism>